<name>A0A7J7M8D7_9MAGN</name>
<evidence type="ECO:0000313" key="2">
    <source>
        <dbReference type="EMBL" id="KAF6151044.1"/>
    </source>
</evidence>
<comment type="caution">
    <text evidence="2">The sequence shown here is derived from an EMBL/GenBank/DDBJ whole genome shotgun (WGS) entry which is preliminary data.</text>
</comment>
<dbReference type="AlphaFoldDB" id="A0A7J7M8D7"/>
<dbReference type="Proteomes" id="UP000541444">
    <property type="component" value="Unassembled WGS sequence"/>
</dbReference>
<reference evidence="2 3" key="1">
    <citation type="journal article" date="2020" name="IScience">
        <title>Genome Sequencing of the Endangered Kingdonia uniflora (Circaeasteraceae, Ranunculales) Reveals Potential Mechanisms of Evolutionary Specialization.</title>
        <authorList>
            <person name="Sun Y."/>
            <person name="Deng T."/>
            <person name="Zhang A."/>
            <person name="Moore M.J."/>
            <person name="Landis J.B."/>
            <person name="Lin N."/>
            <person name="Zhang H."/>
            <person name="Zhang X."/>
            <person name="Huang J."/>
            <person name="Zhang X."/>
            <person name="Sun H."/>
            <person name="Wang H."/>
        </authorList>
    </citation>
    <scope>NUCLEOTIDE SEQUENCE [LARGE SCALE GENOMIC DNA]</scope>
    <source>
        <strain evidence="2">TB1705</strain>
        <tissue evidence="2">Leaf</tissue>
    </source>
</reference>
<proteinExistence type="predicted"/>
<dbReference type="EMBL" id="JACGCM010001721">
    <property type="protein sequence ID" value="KAF6151044.1"/>
    <property type="molecule type" value="Genomic_DNA"/>
</dbReference>
<evidence type="ECO:0000256" key="1">
    <source>
        <dbReference type="SAM" id="MobiDB-lite"/>
    </source>
</evidence>
<gene>
    <name evidence="2" type="ORF">GIB67_010622</name>
</gene>
<sequence>MPEVASDALRLMPRQVSTQTEKGKGQVAPEVLKVQQLKVSQRKRHRALGVDDAVDEDEEMMEDERQEHAVAKKASMVELCENDPDEASKEIKRHMFQQTEAWVRSFYKVMKSVKGKLRQAVETLDLSRGTEASLLSGVKKLKQDLEMKEADVVDEAAGGTGSGVETSVIRVASGGTVDYMVFEGSKSSTEAVVGVGAEGPVEEEGVTVPI</sequence>
<protein>
    <submittedName>
        <fullName evidence="2">Uncharacterized protein</fullName>
    </submittedName>
</protein>
<evidence type="ECO:0000313" key="3">
    <source>
        <dbReference type="Proteomes" id="UP000541444"/>
    </source>
</evidence>
<keyword evidence="3" id="KW-1185">Reference proteome</keyword>
<accession>A0A7J7M8D7</accession>
<feature type="compositionally biased region" description="Acidic residues" evidence="1">
    <location>
        <begin position="52"/>
        <end position="62"/>
    </location>
</feature>
<organism evidence="2 3">
    <name type="scientific">Kingdonia uniflora</name>
    <dbReference type="NCBI Taxonomy" id="39325"/>
    <lineage>
        <taxon>Eukaryota</taxon>
        <taxon>Viridiplantae</taxon>
        <taxon>Streptophyta</taxon>
        <taxon>Embryophyta</taxon>
        <taxon>Tracheophyta</taxon>
        <taxon>Spermatophyta</taxon>
        <taxon>Magnoliopsida</taxon>
        <taxon>Ranunculales</taxon>
        <taxon>Circaeasteraceae</taxon>
        <taxon>Kingdonia</taxon>
    </lineage>
</organism>
<feature type="region of interest" description="Disordered" evidence="1">
    <location>
        <begin position="1"/>
        <end position="28"/>
    </location>
</feature>
<feature type="region of interest" description="Disordered" evidence="1">
    <location>
        <begin position="45"/>
        <end position="66"/>
    </location>
</feature>